<dbReference type="Proteomes" id="UP001597405">
    <property type="component" value="Unassembled WGS sequence"/>
</dbReference>
<proteinExistence type="predicted"/>
<sequence length="69" mass="7102">VAAVDRPLVLIFVLALCCSAIRSRTSPHADAGAAAHFLLLPASIMLSVFTCSRYRGNAGLGAGVGESCR</sequence>
<dbReference type="RefSeq" id="WP_379106657.1">
    <property type="nucleotide sequence ID" value="NZ_JBHUGZ010000031.1"/>
</dbReference>
<keyword evidence="3" id="KW-1185">Reference proteome</keyword>
<name>A0ABW4UKL1_9HYPH</name>
<feature type="non-terminal residue" evidence="2">
    <location>
        <position position="1"/>
    </location>
</feature>
<keyword evidence="1" id="KW-1133">Transmembrane helix</keyword>
<gene>
    <name evidence="2" type="ORF">ACFSOZ_37225</name>
</gene>
<evidence type="ECO:0000256" key="1">
    <source>
        <dbReference type="SAM" id="Phobius"/>
    </source>
</evidence>
<comment type="caution">
    <text evidence="2">The sequence shown here is derived from an EMBL/GenBank/DDBJ whole genome shotgun (WGS) entry which is preliminary data.</text>
</comment>
<protein>
    <submittedName>
        <fullName evidence="2">Uncharacterized protein</fullName>
    </submittedName>
</protein>
<dbReference type="EMBL" id="JBHUGZ010000031">
    <property type="protein sequence ID" value="MFD1988067.1"/>
    <property type="molecule type" value="Genomic_DNA"/>
</dbReference>
<accession>A0ABW4UKL1</accession>
<feature type="transmembrane region" description="Helical" evidence="1">
    <location>
        <begin position="33"/>
        <end position="51"/>
    </location>
</feature>
<organism evidence="2 3">
    <name type="scientific">Mesorhizobium newzealandense</name>
    <dbReference type="NCBI Taxonomy" id="1300302"/>
    <lineage>
        <taxon>Bacteria</taxon>
        <taxon>Pseudomonadati</taxon>
        <taxon>Pseudomonadota</taxon>
        <taxon>Alphaproteobacteria</taxon>
        <taxon>Hyphomicrobiales</taxon>
        <taxon>Phyllobacteriaceae</taxon>
        <taxon>Mesorhizobium</taxon>
    </lineage>
</organism>
<keyword evidence="1" id="KW-0812">Transmembrane</keyword>
<keyword evidence="1" id="KW-0472">Membrane</keyword>
<reference evidence="3" key="1">
    <citation type="journal article" date="2019" name="Int. J. Syst. Evol. Microbiol.">
        <title>The Global Catalogue of Microorganisms (GCM) 10K type strain sequencing project: providing services to taxonomists for standard genome sequencing and annotation.</title>
        <authorList>
            <consortium name="The Broad Institute Genomics Platform"/>
            <consortium name="The Broad Institute Genome Sequencing Center for Infectious Disease"/>
            <person name="Wu L."/>
            <person name="Ma J."/>
        </authorList>
    </citation>
    <scope>NUCLEOTIDE SEQUENCE [LARGE SCALE GENOMIC DNA]</scope>
    <source>
        <strain evidence="3">CGMCC 1.16225</strain>
    </source>
</reference>
<evidence type="ECO:0000313" key="3">
    <source>
        <dbReference type="Proteomes" id="UP001597405"/>
    </source>
</evidence>
<evidence type="ECO:0000313" key="2">
    <source>
        <dbReference type="EMBL" id="MFD1988067.1"/>
    </source>
</evidence>